<dbReference type="PROSITE" id="PS50932">
    <property type="entry name" value="HTH_LACI_2"/>
    <property type="match status" value="1"/>
</dbReference>
<dbReference type="PANTHER" id="PTHR30146:SF109">
    <property type="entry name" value="HTH-TYPE TRANSCRIPTIONAL REGULATOR GALS"/>
    <property type="match status" value="1"/>
</dbReference>
<name>A0A8J3YA39_9ACTN</name>
<evidence type="ECO:0000313" key="6">
    <source>
        <dbReference type="Proteomes" id="UP000652013"/>
    </source>
</evidence>
<dbReference type="InterPro" id="IPR010982">
    <property type="entry name" value="Lambda_DNA-bd_dom_sf"/>
</dbReference>
<keyword evidence="6" id="KW-1185">Reference proteome</keyword>
<dbReference type="GO" id="GO:0003700">
    <property type="term" value="F:DNA-binding transcription factor activity"/>
    <property type="evidence" value="ECO:0007669"/>
    <property type="project" value="TreeGrafter"/>
</dbReference>
<keyword evidence="2" id="KW-0238">DNA-binding</keyword>
<dbReference type="InterPro" id="IPR046335">
    <property type="entry name" value="LacI/GalR-like_sensor"/>
</dbReference>
<reference evidence="5" key="1">
    <citation type="submission" date="2021-01" db="EMBL/GenBank/DDBJ databases">
        <title>Whole genome shotgun sequence of Spirilliplanes yamanashiensis NBRC 15828.</title>
        <authorList>
            <person name="Komaki H."/>
            <person name="Tamura T."/>
        </authorList>
    </citation>
    <scope>NUCLEOTIDE SEQUENCE</scope>
    <source>
        <strain evidence="5">NBRC 15828</strain>
    </source>
</reference>
<dbReference type="SMART" id="SM00354">
    <property type="entry name" value="HTH_LACI"/>
    <property type="match status" value="1"/>
</dbReference>
<dbReference type="GO" id="GO:0000976">
    <property type="term" value="F:transcription cis-regulatory region binding"/>
    <property type="evidence" value="ECO:0007669"/>
    <property type="project" value="TreeGrafter"/>
</dbReference>
<dbReference type="Gene3D" id="3.40.50.2300">
    <property type="match status" value="2"/>
</dbReference>
<evidence type="ECO:0000313" key="5">
    <source>
        <dbReference type="EMBL" id="GIJ04821.1"/>
    </source>
</evidence>
<evidence type="ECO:0000256" key="3">
    <source>
        <dbReference type="ARBA" id="ARBA00023163"/>
    </source>
</evidence>
<dbReference type="InterPro" id="IPR000843">
    <property type="entry name" value="HTH_LacI"/>
</dbReference>
<dbReference type="SUPFAM" id="SSF47413">
    <property type="entry name" value="lambda repressor-like DNA-binding domains"/>
    <property type="match status" value="1"/>
</dbReference>
<dbReference type="Pfam" id="PF13377">
    <property type="entry name" value="Peripla_BP_3"/>
    <property type="match status" value="1"/>
</dbReference>
<feature type="domain" description="HTH lacI-type" evidence="4">
    <location>
        <begin position="1"/>
        <end position="54"/>
    </location>
</feature>
<accession>A0A8J3YA39</accession>
<keyword evidence="1" id="KW-0805">Transcription regulation</keyword>
<evidence type="ECO:0000259" key="4">
    <source>
        <dbReference type="PROSITE" id="PS50932"/>
    </source>
</evidence>
<protein>
    <submittedName>
        <fullName evidence="5">Transcriptional regulator</fullName>
    </submittedName>
</protein>
<comment type="caution">
    <text evidence="5">The sequence shown here is derived from an EMBL/GenBank/DDBJ whole genome shotgun (WGS) entry which is preliminary data.</text>
</comment>
<evidence type="ECO:0000256" key="1">
    <source>
        <dbReference type="ARBA" id="ARBA00023015"/>
    </source>
</evidence>
<dbReference type="InterPro" id="IPR028082">
    <property type="entry name" value="Peripla_BP_I"/>
</dbReference>
<dbReference type="CDD" id="cd01392">
    <property type="entry name" value="HTH_LacI"/>
    <property type="match status" value="1"/>
</dbReference>
<keyword evidence="3" id="KW-0804">Transcription</keyword>
<dbReference type="PANTHER" id="PTHR30146">
    <property type="entry name" value="LACI-RELATED TRANSCRIPTIONAL REPRESSOR"/>
    <property type="match status" value="1"/>
</dbReference>
<evidence type="ECO:0000256" key="2">
    <source>
        <dbReference type="ARBA" id="ARBA00023125"/>
    </source>
</evidence>
<dbReference type="SUPFAM" id="SSF53822">
    <property type="entry name" value="Periplasmic binding protein-like I"/>
    <property type="match status" value="1"/>
</dbReference>
<gene>
    <name evidence="5" type="ORF">Sya03_41730</name>
</gene>
<dbReference type="Proteomes" id="UP000652013">
    <property type="component" value="Unassembled WGS sequence"/>
</dbReference>
<dbReference type="EMBL" id="BOOY01000029">
    <property type="protein sequence ID" value="GIJ04821.1"/>
    <property type="molecule type" value="Genomic_DNA"/>
</dbReference>
<dbReference type="AlphaFoldDB" id="A0A8J3YA39"/>
<organism evidence="5 6">
    <name type="scientific">Spirilliplanes yamanashiensis</name>
    <dbReference type="NCBI Taxonomy" id="42233"/>
    <lineage>
        <taxon>Bacteria</taxon>
        <taxon>Bacillati</taxon>
        <taxon>Actinomycetota</taxon>
        <taxon>Actinomycetes</taxon>
        <taxon>Micromonosporales</taxon>
        <taxon>Micromonosporaceae</taxon>
        <taxon>Spirilliplanes</taxon>
    </lineage>
</organism>
<dbReference type="Pfam" id="PF00356">
    <property type="entry name" value="LacI"/>
    <property type="match status" value="1"/>
</dbReference>
<sequence>MADVGRLAGVSPTAVSFVINGRVGEISDETRDRVLDAVRQLGYRPNRAARGLRTRRSHTIGVVTGALDTDPAVARTVAGAHDAAAELGSRLVLACDPGGRGLRGTVEDLLDRQVDALLVAVGGDAGGDLPAGGPVPAVLVNVPPPAEPGAPAVLADEHAAGRSATALLLAAGHRRIAVLCGGPHGWPTRERLAGHRAALAAAGLPGDPGLVVAGPDRVDSGHRRAARLLACGSPPTALLCGSERVATGAYLAIAAAGLRVPDDVSVVAFDDGSGLSAELRPALSTVHLPFREMGARAVRRLLLAAPDGAPGTTRLPCPVIRRASVAGPPAARPAG</sequence>
<proteinExistence type="predicted"/>
<dbReference type="RefSeq" id="WP_203940031.1">
    <property type="nucleotide sequence ID" value="NZ_BAAAGJ010000005.1"/>
</dbReference>
<dbReference type="Gene3D" id="1.10.260.40">
    <property type="entry name" value="lambda repressor-like DNA-binding domains"/>
    <property type="match status" value="1"/>
</dbReference>